<evidence type="ECO:0000313" key="3">
    <source>
        <dbReference type="Proteomes" id="UP001218218"/>
    </source>
</evidence>
<evidence type="ECO:0000313" key="2">
    <source>
        <dbReference type="EMBL" id="KAJ7307696.1"/>
    </source>
</evidence>
<reference evidence="2" key="1">
    <citation type="submission" date="2023-03" db="EMBL/GenBank/DDBJ databases">
        <title>Massive genome expansion in bonnet fungi (Mycena s.s.) driven by repeated elements and novel gene families across ecological guilds.</title>
        <authorList>
            <consortium name="Lawrence Berkeley National Laboratory"/>
            <person name="Harder C.B."/>
            <person name="Miyauchi S."/>
            <person name="Viragh M."/>
            <person name="Kuo A."/>
            <person name="Thoen E."/>
            <person name="Andreopoulos B."/>
            <person name="Lu D."/>
            <person name="Skrede I."/>
            <person name="Drula E."/>
            <person name="Henrissat B."/>
            <person name="Morin E."/>
            <person name="Kohler A."/>
            <person name="Barry K."/>
            <person name="LaButti K."/>
            <person name="Morin E."/>
            <person name="Salamov A."/>
            <person name="Lipzen A."/>
            <person name="Mereny Z."/>
            <person name="Hegedus B."/>
            <person name="Baldrian P."/>
            <person name="Stursova M."/>
            <person name="Weitz H."/>
            <person name="Taylor A."/>
            <person name="Grigoriev I.V."/>
            <person name="Nagy L.G."/>
            <person name="Martin F."/>
            <person name="Kauserud H."/>
        </authorList>
    </citation>
    <scope>NUCLEOTIDE SEQUENCE</scope>
    <source>
        <strain evidence="2">CBHHK002</strain>
    </source>
</reference>
<keyword evidence="1" id="KW-0732">Signal</keyword>
<dbReference type="EMBL" id="JARIHO010000088">
    <property type="protein sequence ID" value="KAJ7307696.1"/>
    <property type="molecule type" value="Genomic_DNA"/>
</dbReference>
<proteinExistence type="predicted"/>
<evidence type="ECO:0000256" key="1">
    <source>
        <dbReference type="SAM" id="SignalP"/>
    </source>
</evidence>
<sequence>MPWKTRLMVCTLAFLKPEHAALPPLWDDCERGGVCLCHITGVAVLVFTELGGGALLPLVGEAECACAISQAWVVQRVECSATARVCSAHTGIGYTQQWSAPDAVREMWCHLCQRGNLSEGICGALVSEKPGKSQIQELEVTRRVFGAEMGDPVQVSSI</sequence>
<organism evidence="2 3">
    <name type="scientific">Mycena albidolilacea</name>
    <dbReference type="NCBI Taxonomy" id="1033008"/>
    <lineage>
        <taxon>Eukaryota</taxon>
        <taxon>Fungi</taxon>
        <taxon>Dikarya</taxon>
        <taxon>Basidiomycota</taxon>
        <taxon>Agaricomycotina</taxon>
        <taxon>Agaricomycetes</taxon>
        <taxon>Agaricomycetidae</taxon>
        <taxon>Agaricales</taxon>
        <taxon>Marasmiineae</taxon>
        <taxon>Mycenaceae</taxon>
        <taxon>Mycena</taxon>
    </lineage>
</organism>
<name>A0AAD6Z522_9AGAR</name>
<dbReference type="Proteomes" id="UP001218218">
    <property type="component" value="Unassembled WGS sequence"/>
</dbReference>
<protein>
    <submittedName>
        <fullName evidence="2">Uncharacterized protein</fullName>
    </submittedName>
</protein>
<gene>
    <name evidence="2" type="ORF">DFH08DRAFT_824224</name>
</gene>
<feature type="signal peptide" evidence="1">
    <location>
        <begin position="1"/>
        <end position="20"/>
    </location>
</feature>
<dbReference type="AlphaFoldDB" id="A0AAD6Z522"/>
<keyword evidence="3" id="KW-1185">Reference proteome</keyword>
<feature type="chain" id="PRO_5041913599" evidence="1">
    <location>
        <begin position="21"/>
        <end position="158"/>
    </location>
</feature>
<accession>A0AAD6Z522</accession>
<comment type="caution">
    <text evidence="2">The sequence shown here is derived from an EMBL/GenBank/DDBJ whole genome shotgun (WGS) entry which is preliminary data.</text>
</comment>